<dbReference type="EMBL" id="KV878682">
    <property type="protein sequence ID" value="OJJ73372.1"/>
    <property type="molecule type" value="Genomic_DNA"/>
</dbReference>
<sequence length="70" mass="7789">MGPQSPPSNSRQLSISKQRVLVYRVLLAQGCEALQDTQVLLAIEWDGHVIISTRSGWWLRTMGRGGPSVR</sequence>
<evidence type="ECO:0000313" key="2">
    <source>
        <dbReference type="Proteomes" id="UP000184499"/>
    </source>
</evidence>
<organism evidence="1 2">
    <name type="scientific">Aspergillus brasiliensis (strain CBS 101740 / IMI 381727 / IBT 21946)</name>
    <dbReference type="NCBI Taxonomy" id="767769"/>
    <lineage>
        <taxon>Eukaryota</taxon>
        <taxon>Fungi</taxon>
        <taxon>Dikarya</taxon>
        <taxon>Ascomycota</taxon>
        <taxon>Pezizomycotina</taxon>
        <taxon>Eurotiomycetes</taxon>
        <taxon>Eurotiomycetidae</taxon>
        <taxon>Eurotiales</taxon>
        <taxon>Aspergillaceae</taxon>
        <taxon>Aspergillus</taxon>
        <taxon>Aspergillus subgen. Circumdati</taxon>
    </lineage>
</organism>
<proteinExistence type="predicted"/>
<evidence type="ECO:0000313" key="1">
    <source>
        <dbReference type="EMBL" id="OJJ73372.1"/>
    </source>
</evidence>
<dbReference type="Proteomes" id="UP000184499">
    <property type="component" value="Unassembled WGS sequence"/>
</dbReference>
<protein>
    <submittedName>
        <fullName evidence="1">Uncharacterized protein</fullName>
    </submittedName>
</protein>
<dbReference type="RefSeq" id="XP_067480620.1">
    <property type="nucleotide sequence ID" value="XM_067626497.1"/>
</dbReference>
<dbReference type="GeneID" id="93578985"/>
<accession>A0A1L9UNZ9</accession>
<reference evidence="2" key="1">
    <citation type="journal article" date="2017" name="Genome Biol.">
        <title>Comparative genomics reveals high biological diversity and specific adaptations in the industrially and medically important fungal genus Aspergillus.</title>
        <authorList>
            <person name="de Vries R.P."/>
            <person name="Riley R."/>
            <person name="Wiebenga A."/>
            <person name="Aguilar-Osorio G."/>
            <person name="Amillis S."/>
            <person name="Uchima C.A."/>
            <person name="Anderluh G."/>
            <person name="Asadollahi M."/>
            <person name="Askin M."/>
            <person name="Barry K."/>
            <person name="Battaglia E."/>
            <person name="Bayram O."/>
            <person name="Benocci T."/>
            <person name="Braus-Stromeyer S.A."/>
            <person name="Caldana C."/>
            <person name="Canovas D."/>
            <person name="Cerqueira G.C."/>
            <person name="Chen F."/>
            <person name="Chen W."/>
            <person name="Choi C."/>
            <person name="Clum A."/>
            <person name="Dos Santos R.A."/>
            <person name="Damasio A.R."/>
            <person name="Diallinas G."/>
            <person name="Emri T."/>
            <person name="Fekete E."/>
            <person name="Flipphi M."/>
            <person name="Freyberg S."/>
            <person name="Gallo A."/>
            <person name="Gournas C."/>
            <person name="Habgood R."/>
            <person name="Hainaut M."/>
            <person name="Harispe M.L."/>
            <person name="Henrissat B."/>
            <person name="Hilden K.S."/>
            <person name="Hope R."/>
            <person name="Hossain A."/>
            <person name="Karabika E."/>
            <person name="Karaffa L."/>
            <person name="Karanyi Z."/>
            <person name="Krasevec N."/>
            <person name="Kuo A."/>
            <person name="Kusch H."/>
            <person name="LaButti K."/>
            <person name="Lagendijk E.L."/>
            <person name="Lapidus A."/>
            <person name="Levasseur A."/>
            <person name="Lindquist E."/>
            <person name="Lipzen A."/>
            <person name="Logrieco A.F."/>
            <person name="MacCabe A."/>
            <person name="Maekelae M.R."/>
            <person name="Malavazi I."/>
            <person name="Melin P."/>
            <person name="Meyer V."/>
            <person name="Mielnichuk N."/>
            <person name="Miskei M."/>
            <person name="Molnar A.P."/>
            <person name="Mule G."/>
            <person name="Ngan C.Y."/>
            <person name="Orejas M."/>
            <person name="Orosz E."/>
            <person name="Ouedraogo J.P."/>
            <person name="Overkamp K.M."/>
            <person name="Park H.-S."/>
            <person name="Perrone G."/>
            <person name="Piumi F."/>
            <person name="Punt P.J."/>
            <person name="Ram A.F."/>
            <person name="Ramon A."/>
            <person name="Rauscher S."/>
            <person name="Record E."/>
            <person name="Riano-Pachon D.M."/>
            <person name="Robert V."/>
            <person name="Roehrig J."/>
            <person name="Ruller R."/>
            <person name="Salamov A."/>
            <person name="Salih N.S."/>
            <person name="Samson R.A."/>
            <person name="Sandor E."/>
            <person name="Sanguinetti M."/>
            <person name="Schuetze T."/>
            <person name="Sepcic K."/>
            <person name="Shelest E."/>
            <person name="Sherlock G."/>
            <person name="Sophianopoulou V."/>
            <person name="Squina F.M."/>
            <person name="Sun H."/>
            <person name="Susca A."/>
            <person name="Todd R.B."/>
            <person name="Tsang A."/>
            <person name="Unkles S.E."/>
            <person name="van de Wiele N."/>
            <person name="van Rossen-Uffink D."/>
            <person name="Oliveira J.V."/>
            <person name="Vesth T.C."/>
            <person name="Visser J."/>
            <person name="Yu J.-H."/>
            <person name="Zhou M."/>
            <person name="Andersen M.R."/>
            <person name="Archer D.B."/>
            <person name="Baker S.E."/>
            <person name="Benoit I."/>
            <person name="Brakhage A.A."/>
            <person name="Braus G.H."/>
            <person name="Fischer R."/>
            <person name="Frisvad J.C."/>
            <person name="Goldman G.H."/>
            <person name="Houbraken J."/>
            <person name="Oakley B."/>
            <person name="Pocsi I."/>
            <person name="Scazzocchio C."/>
            <person name="Seiboth B."/>
            <person name="vanKuyk P.A."/>
            <person name="Wortman J."/>
            <person name="Dyer P.S."/>
            <person name="Grigoriev I.V."/>
        </authorList>
    </citation>
    <scope>NUCLEOTIDE SEQUENCE [LARGE SCALE GENOMIC DNA]</scope>
    <source>
        <strain evidence="2">CBS 101740 / IMI 381727 / IBT 21946</strain>
    </source>
</reference>
<dbReference type="AlphaFoldDB" id="A0A1L9UNZ9"/>
<keyword evidence="2" id="KW-1185">Reference proteome</keyword>
<gene>
    <name evidence="1" type="ORF">ASPBRDRAFT_501942</name>
</gene>
<name>A0A1L9UNZ9_ASPBC</name>
<dbReference type="VEuPathDB" id="FungiDB:ASPBRDRAFT_501942"/>